<reference evidence="2" key="1">
    <citation type="submission" date="2016-10" db="EMBL/GenBank/DDBJ databases">
        <authorList>
            <person name="Varghese N."/>
            <person name="Submissions S."/>
        </authorList>
    </citation>
    <scope>NUCLEOTIDE SEQUENCE [LARGE SCALE GENOMIC DNA]</scope>
    <source>
        <strain evidence="2">DSM 44718</strain>
    </source>
</reference>
<evidence type="ECO:0008006" key="3">
    <source>
        <dbReference type="Google" id="ProtNLM"/>
    </source>
</evidence>
<dbReference type="EMBL" id="FNQB01000002">
    <property type="protein sequence ID" value="SDZ24067.1"/>
    <property type="molecule type" value="Genomic_DNA"/>
</dbReference>
<organism evidence="1 2">
    <name type="scientific">Asanoa ishikariensis</name>
    <dbReference type="NCBI Taxonomy" id="137265"/>
    <lineage>
        <taxon>Bacteria</taxon>
        <taxon>Bacillati</taxon>
        <taxon>Actinomycetota</taxon>
        <taxon>Actinomycetes</taxon>
        <taxon>Micromonosporales</taxon>
        <taxon>Micromonosporaceae</taxon>
        <taxon>Asanoa</taxon>
    </lineage>
</organism>
<gene>
    <name evidence="1" type="ORF">SAMN05421684_3759</name>
</gene>
<evidence type="ECO:0000313" key="2">
    <source>
        <dbReference type="Proteomes" id="UP000199632"/>
    </source>
</evidence>
<sequence length="250" mass="26604">MVGMALPIPTPGDLIGLTRTAVTVPLRALRVIDDIEALVKRVGRIADRADAFLDRVDGLADRASALIDGVDAAVTDAESVLERARAVSTAATTQVEKVTRVVTAAAILVAETQRLTEAAGTAVTDARAVIGEAETVAVKANGLVDKAELTAGTADELLGIYAPALRRGAPMAHRFVEQLSDEEVDAAIKLIDELPRFTKHMDEDILPILATLDRVGPDIHELLDVTRELRLAVKGIPGLRMLTKRGQDLD</sequence>
<dbReference type="STRING" id="137265.SAMN05421684_3759"/>
<name>A0A1H3REE7_9ACTN</name>
<accession>A0A1H3REE7</accession>
<protein>
    <recommendedName>
        <fullName evidence="3">Ribulose 1,5-bisphosphate carboxylase large subunit</fullName>
    </recommendedName>
</protein>
<dbReference type="AlphaFoldDB" id="A0A1H3REE7"/>
<evidence type="ECO:0000313" key="1">
    <source>
        <dbReference type="EMBL" id="SDZ24067.1"/>
    </source>
</evidence>
<keyword evidence="2" id="KW-1185">Reference proteome</keyword>
<proteinExistence type="predicted"/>
<dbReference type="Proteomes" id="UP000199632">
    <property type="component" value="Unassembled WGS sequence"/>
</dbReference>